<dbReference type="AlphaFoldDB" id="A0AAV9JHJ7"/>
<protein>
    <submittedName>
        <fullName evidence="1">Uncharacterized protein</fullName>
    </submittedName>
</protein>
<name>A0AAV9JHJ7_9PEZI</name>
<dbReference type="Proteomes" id="UP001324427">
    <property type="component" value="Unassembled WGS sequence"/>
</dbReference>
<dbReference type="EMBL" id="JAVFHQ010000023">
    <property type="protein sequence ID" value="KAK4544797.1"/>
    <property type="molecule type" value="Genomic_DNA"/>
</dbReference>
<accession>A0AAV9JHJ7</accession>
<organism evidence="1 2">
    <name type="scientific">Oleoguttula mirabilis</name>
    <dbReference type="NCBI Taxonomy" id="1507867"/>
    <lineage>
        <taxon>Eukaryota</taxon>
        <taxon>Fungi</taxon>
        <taxon>Dikarya</taxon>
        <taxon>Ascomycota</taxon>
        <taxon>Pezizomycotina</taxon>
        <taxon>Dothideomycetes</taxon>
        <taxon>Dothideomycetidae</taxon>
        <taxon>Mycosphaerellales</taxon>
        <taxon>Teratosphaeriaceae</taxon>
        <taxon>Oleoguttula</taxon>
    </lineage>
</organism>
<keyword evidence="2" id="KW-1185">Reference proteome</keyword>
<reference evidence="1 2" key="1">
    <citation type="submission" date="2021-11" db="EMBL/GenBank/DDBJ databases">
        <title>Black yeast isolated from Biological Soil Crust.</title>
        <authorList>
            <person name="Kurbessoian T."/>
        </authorList>
    </citation>
    <scope>NUCLEOTIDE SEQUENCE [LARGE SCALE GENOMIC DNA]</scope>
    <source>
        <strain evidence="1 2">CCFEE 5522</strain>
    </source>
</reference>
<evidence type="ECO:0000313" key="1">
    <source>
        <dbReference type="EMBL" id="KAK4544797.1"/>
    </source>
</evidence>
<sequence length="314" mass="34991">MIEHNENSAMESENSTDVSLVIEPDLRPFPLFKLPPELRNWIYRHVADCSSPPAPTPAGRPTIAVAPFPALQHQLVSRQYKREYEEEVLRFACVLITTTGDLDIDIRSRLADTRLAHSGLAARVQSVTVAWEIVRAVVGEGIGFSGVIELIKKQLLVILPIFSALRMLRLTLCGYSVDLEQSIQQGRFTVSDFFGVDVASWRDQTTAQINFGIERNLLIRPRQWAVYEAGNVIVGAILQFGAQNNILYRGIPTSDPNAWHGLELQTASAGIFDYDGEVAAYRARLDQALEAMMHREGADSPDPRAVHTESDHEN</sequence>
<proteinExistence type="predicted"/>
<evidence type="ECO:0000313" key="2">
    <source>
        <dbReference type="Proteomes" id="UP001324427"/>
    </source>
</evidence>
<comment type="caution">
    <text evidence="1">The sequence shown here is derived from an EMBL/GenBank/DDBJ whole genome shotgun (WGS) entry which is preliminary data.</text>
</comment>
<gene>
    <name evidence="1" type="ORF">LTR36_004046</name>
</gene>